<evidence type="ECO:0000256" key="4">
    <source>
        <dbReference type="ARBA" id="ARBA00022801"/>
    </source>
</evidence>
<dbReference type="Gene3D" id="3.90.79.10">
    <property type="entry name" value="Nucleoside Triphosphate Pyrophosphohydrolase"/>
    <property type="match status" value="1"/>
</dbReference>
<evidence type="ECO:0000259" key="8">
    <source>
        <dbReference type="PROSITE" id="PS51462"/>
    </source>
</evidence>
<keyword evidence="4" id="KW-0378">Hydrolase</keyword>
<dbReference type="GO" id="GO:0046872">
    <property type="term" value="F:metal ion binding"/>
    <property type="evidence" value="ECO:0007669"/>
    <property type="project" value="UniProtKB-KW"/>
</dbReference>
<evidence type="ECO:0000256" key="7">
    <source>
        <dbReference type="SAM" id="MobiDB-lite"/>
    </source>
</evidence>
<keyword evidence="3" id="KW-0479">Metal-binding</keyword>
<dbReference type="InterPro" id="IPR015797">
    <property type="entry name" value="NUDIX_hydrolase-like_dom_sf"/>
</dbReference>
<evidence type="ECO:0000313" key="10">
    <source>
        <dbReference type="Proteomes" id="UP000308528"/>
    </source>
</evidence>
<evidence type="ECO:0000256" key="6">
    <source>
        <dbReference type="ARBA" id="ARBA00023211"/>
    </source>
</evidence>
<feature type="region of interest" description="Disordered" evidence="7">
    <location>
        <begin position="74"/>
        <end position="96"/>
    </location>
</feature>
<name>A0A4S4NED8_9BACT</name>
<dbReference type="EMBL" id="SRSF01000005">
    <property type="protein sequence ID" value="THH37859.1"/>
    <property type="molecule type" value="Genomic_DNA"/>
</dbReference>
<keyword evidence="5" id="KW-0460">Magnesium</keyword>
<dbReference type="InterPro" id="IPR045121">
    <property type="entry name" value="CoAse"/>
</dbReference>
<keyword evidence="6" id="KW-0464">Manganese</keyword>
<comment type="cofactor">
    <cofactor evidence="1">
        <name>Mn(2+)</name>
        <dbReference type="ChEBI" id="CHEBI:29035"/>
    </cofactor>
</comment>
<evidence type="ECO:0000313" key="9">
    <source>
        <dbReference type="EMBL" id="THH37859.1"/>
    </source>
</evidence>
<evidence type="ECO:0000256" key="5">
    <source>
        <dbReference type="ARBA" id="ARBA00022842"/>
    </source>
</evidence>
<evidence type="ECO:0000256" key="1">
    <source>
        <dbReference type="ARBA" id="ARBA00001936"/>
    </source>
</evidence>
<evidence type="ECO:0000256" key="2">
    <source>
        <dbReference type="ARBA" id="ARBA00001946"/>
    </source>
</evidence>
<dbReference type="Pfam" id="PF00293">
    <property type="entry name" value="NUDIX"/>
    <property type="match status" value="1"/>
</dbReference>
<dbReference type="PANTHER" id="PTHR12992:SF11">
    <property type="entry name" value="MITOCHONDRIAL COENZYME A DIPHOSPHATASE NUDT8"/>
    <property type="match status" value="1"/>
</dbReference>
<dbReference type="SUPFAM" id="SSF55811">
    <property type="entry name" value="Nudix"/>
    <property type="match status" value="1"/>
</dbReference>
<dbReference type="PROSITE" id="PS51462">
    <property type="entry name" value="NUDIX"/>
    <property type="match status" value="1"/>
</dbReference>
<dbReference type="RefSeq" id="WP_136459707.1">
    <property type="nucleotide sequence ID" value="NZ_SRSF01000005.1"/>
</dbReference>
<keyword evidence="10" id="KW-1185">Reference proteome</keyword>
<dbReference type="CDD" id="cd03426">
    <property type="entry name" value="NUDIX_CoAse_Nudt7"/>
    <property type="match status" value="1"/>
</dbReference>
<dbReference type="PANTHER" id="PTHR12992">
    <property type="entry name" value="NUDIX HYDROLASE"/>
    <property type="match status" value="1"/>
</dbReference>
<dbReference type="Proteomes" id="UP000308528">
    <property type="component" value="Unassembled WGS sequence"/>
</dbReference>
<dbReference type="InterPro" id="IPR000086">
    <property type="entry name" value="NUDIX_hydrolase_dom"/>
</dbReference>
<organism evidence="9 10">
    <name type="scientific">Neolewinella litorea</name>
    <dbReference type="NCBI Taxonomy" id="2562452"/>
    <lineage>
        <taxon>Bacteria</taxon>
        <taxon>Pseudomonadati</taxon>
        <taxon>Bacteroidota</taxon>
        <taxon>Saprospiria</taxon>
        <taxon>Saprospirales</taxon>
        <taxon>Lewinellaceae</taxon>
        <taxon>Neolewinella</taxon>
    </lineage>
</organism>
<accession>A0A4S4NED8</accession>
<sequence length="213" mass="23562">MDPTLEGADFLERIRRRLRRGDLPGYAAQEIMGHALRKVHTEAPPTARPASVLALFYPVQQRLHLLFIQRTSPPGDRHGGQVSFPGGAAHPEDDSPAATALRETHEEVGVDPARVQLLGELTPLYIPVSNYLVNPFVAYTPTRPDFVLQTSEVERVLELPFDGFFADDAVDYRNKKLFNGLVLEQVPHWVVAGEAVWGATAMMVGELVEMGRG</sequence>
<comment type="caution">
    <text evidence="9">The sequence shown here is derived from an EMBL/GenBank/DDBJ whole genome shotgun (WGS) entry which is preliminary data.</text>
</comment>
<dbReference type="GO" id="GO:0010945">
    <property type="term" value="F:coenzyme A diphosphatase activity"/>
    <property type="evidence" value="ECO:0007669"/>
    <property type="project" value="InterPro"/>
</dbReference>
<dbReference type="AlphaFoldDB" id="A0A4S4NED8"/>
<feature type="domain" description="Nudix hydrolase" evidence="8">
    <location>
        <begin position="46"/>
        <end position="182"/>
    </location>
</feature>
<dbReference type="OrthoDB" id="9802805at2"/>
<proteinExistence type="predicted"/>
<evidence type="ECO:0000256" key="3">
    <source>
        <dbReference type="ARBA" id="ARBA00022723"/>
    </source>
</evidence>
<comment type="cofactor">
    <cofactor evidence="2">
        <name>Mg(2+)</name>
        <dbReference type="ChEBI" id="CHEBI:18420"/>
    </cofactor>
</comment>
<protein>
    <submittedName>
        <fullName evidence="9">CoA pyrophosphatase</fullName>
    </submittedName>
</protein>
<reference evidence="9 10" key="1">
    <citation type="submission" date="2019-04" db="EMBL/GenBank/DDBJ databases">
        <title>Lewinella litorea sp. nov., isolated from a marine sand.</title>
        <authorList>
            <person name="Yoon J.-H."/>
        </authorList>
    </citation>
    <scope>NUCLEOTIDE SEQUENCE [LARGE SCALE GENOMIC DNA]</scope>
    <source>
        <strain evidence="9 10">HSMS-39</strain>
    </source>
</reference>
<gene>
    <name evidence="9" type="ORF">E4021_12530</name>
</gene>